<dbReference type="InterPro" id="IPR010870">
    <property type="entry name" value="Porin_O/P"/>
</dbReference>
<gene>
    <name evidence="3" type="ORF">HZA61_12500</name>
</gene>
<dbReference type="InterPro" id="IPR023614">
    <property type="entry name" value="Porin_dom_sf"/>
</dbReference>
<protein>
    <recommendedName>
        <fullName evidence="5">Porin</fullName>
    </recommendedName>
</protein>
<accession>A0A933SFE7</accession>
<dbReference type="Proteomes" id="UP000696931">
    <property type="component" value="Unassembled WGS sequence"/>
</dbReference>
<name>A0A933SFE7_UNCEI</name>
<dbReference type="EMBL" id="JACRIW010000090">
    <property type="protein sequence ID" value="MBI5170300.1"/>
    <property type="molecule type" value="Genomic_DNA"/>
</dbReference>
<dbReference type="AlphaFoldDB" id="A0A933SFE7"/>
<evidence type="ECO:0000256" key="1">
    <source>
        <dbReference type="SAM" id="Coils"/>
    </source>
</evidence>
<reference evidence="3" key="1">
    <citation type="submission" date="2020-07" db="EMBL/GenBank/DDBJ databases">
        <title>Huge and variable diversity of episymbiotic CPR bacteria and DPANN archaea in groundwater ecosystems.</title>
        <authorList>
            <person name="He C.Y."/>
            <person name="Keren R."/>
            <person name="Whittaker M."/>
            <person name="Farag I.F."/>
            <person name="Doudna J."/>
            <person name="Cate J.H.D."/>
            <person name="Banfield J.F."/>
        </authorList>
    </citation>
    <scope>NUCLEOTIDE SEQUENCE</scope>
    <source>
        <strain evidence="3">NC_groundwater_1813_Pr3_B-0.1um_71_17</strain>
    </source>
</reference>
<evidence type="ECO:0000313" key="4">
    <source>
        <dbReference type="Proteomes" id="UP000696931"/>
    </source>
</evidence>
<keyword evidence="2" id="KW-0732">Signal</keyword>
<organism evidence="3 4">
    <name type="scientific">Eiseniibacteriota bacterium</name>
    <dbReference type="NCBI Taxonomy" id="2212470"/>
    <lineage>
        <taxon>Bacteria</taxon>
        <taxon>Candidatus Eiseniibacteriota</taxon>
    </lineage>
</organism>
<dbReference type="Pfam" id="PF07396">
    <property type="entry name" value="Porin_O_P"/>
    <property type="match status" value="1"/>
</dbReference>
<evidence type="ECO:0000313" key="3">
    <source>
        <dbReference type="EMBL" id="MBI5170300.1"/>
    </source>
</evidence>
<sequence>MPKSRRIAWCAAALCLSTLAAPARAQDDATPAAADTAVVTHEQLLRVLEGYTEQIQSLTNDLDKLKKIKFSGYVQARLEHGEANADTVKVSGSPYTATTANLNRFFIRRARLKLTYDTGALSQAVVYFDGGSDRTVRLLEAYVTLLDPWTAMHDHQLTIGQQNVPFGYEIERSSGTRELPERSRAENVLFSGERDRGVKLVSQWTPQLQTTVGLFNGGGVNHPDFPNSDPTLGKDFVGRARWSQGTFDVAGSYYFGRNLVPLTGADVVTEKSRAGLDAQAYWTLPTLGGGTLRGEWYLAHEANPDSAKALIVAPTTANPVRLLKTGANAAHLATDAAGGYLMWVQNVGDRTQGVVRWDAWDPNVDADHDQYSRWSVGANWFWDGFTRLTIAYDAIRTETKAGTRWTDPQDNLWTLQVQHKF</sequence>
<comment type="caution">
    <text evidence="3">The sequence shown here is derived from an EMBL/GenBank/DDBJ whole genome shotgun (WGS) entry which is preliminary data.</text>
</comment>
<proteinExistence type="predicted"/>
<keyword evidence="1" id="KW-0175">Coiled coil</keyword>
<dbReference type="SUPFAM" id="SSF56935">
    <property type="entry name" value="Porins"/>
    <property type="match status" value="1"/>
</dbReference>
<feature type="coiled-coil region" evidence="1">
    <location>
        <begin position="41"/>
        <end position="68"/>
    </location>
</feature>
<feature type="signal peptide" evidence="2">
    <location>
        <begin position="1"/>
        <end position="25"/>
    </location>
</feature>
<feature type="chain" id="PRO_5037265680" description="Porin" evidence="2">
    <location>
        <begin position="26"/>
        <end position="421"/>
    </location>
</feature>
<evidence type="ECO:0000256" key="2">
    <source>
        <dbReference type="SAM" id="SignalP"/>
    </source>
</evidence>
<dbReference type="Gene3D" id="2.40.160.10">
    <property type="entry name" value="Porin"/>
    <property type="match status" value="1"/>
</dbReference>
<evidence type="ECO:0008006" key="5">
    <source>
        <dbReference type="Google" id="ProtNLM"/>
    </source>
</evidence>